<accession>A0A0E0A1D7</accession>
<dbReference type="PANTHER" id="PTHR33065">
    <property type="entry name" value="OS07G0486400 PROTEIN"/>
    <property type="match status" value="1"/>
</dbReference>
<keyword evidence="1" id="KW-0175">Coiled coil</keyword>
<evidence type="ECO:0000256" key="2">
    <source>
        <dbReference type="SAM" id="MobiDB-lite"/>
    </source>
</evidence>
<dbReference type="InterPro" id="IPR046533">
    <property type="entry name" value="DUF6598"/>
</dbReference>
<evidence type="ECO:0000259" key="3">
    <source>
        <dbReference type="Pfam" id="PF20241"/>
    </source>
</evidence>
<feature type="domain" description="DUF6598" evidence="3">
    <location>
        <begin position="131"/>
        <end position="388"/>
    </location>
</feature>
<dbReference type="eggNOG" id="ENOG502R5TK">
    <property type="taxonomic scope" value="Eukaryota"/>
</dbReference>
<dbReference type="HOGENOM" id="CLU_045045_0_0_1"/>
<dbReference type="Pfam" id="PF20241">
    <property type="entry name" value="DUF6598"/>
    <property type="match status" value="1"/>
</dbReference>
<evidence type="ECO:0000313" key="4">
    <source>
        <dbReference type="EnsemblPlants" id="OGLUM05G23370.1"/>
    </source>
</evidence>
<protein>
    <recommendedName>
        <fullName evidence="3">DUF6598 domain-containing protein</fullName>
    </recommendedName>
</protein>
<feature type="region of interest" description="Disordered" evidence="2">
    <location>
        <begin position="1"/>
        <end position="41"/>
    </location>
</feature>
<dbReference type="Proteomes" id="UP000026961">
    <property type="component" value="Chromosome 5"/>
</dbReference>
<proteinExistence type="predicted"/>
<evidence type="ECO:0000256" key="1">
    <source>
        <dbReference type="SAM" id="Coils"/>
    </source>
</evidence>
<dbReference type="AlphaFoldDB" id="A0A0E0A1D7"/>
<name>A0A0E0A1D7_9ORYZ</name>
<feature type="coiled-coil region" evidence="1">
    <location>
        <begin position="47"/>
        <end position="74"/>
    </location>
</feature>
<dbReference type="EnsemblPlants" id="OGLUM05G23370.1">
    <property type="protein sequence ID" value="OGLUM05G23370.1"/>
    <property type="gene ID" value="OGLUM05G23370"/>
</dbReference>
<keyword evidence="5" id="KW-1185">Reference proteome</keyword>
<organism evidence="4">
    <name type="scientific">Oryza glumipatula</name>
    <dbReference type="NCBI Taxonomy" id="40148"/>
    <lineage>
        <taxon>Eukaryota</taxon>
        <taxon>Viridiplantae</taxon>
        <taxon>Streptophyta</taxon>
        <taxon>Embryophyta</taxon>
        <taxon>Tracheophyta</taxon>
        <taxon>Spermatophyta</taxon>
        <taxon>Magnoliopsida</taxon>
        <taxon>Liliopsida</taxon>
        <taxon>Poales</taxon>
        <taxon>Poaceae</taxon>
        <taxon>BOP clade</taxon>
        <taxon>Oryzoideae</taxon>
        <taxon>Oryzeae</taxon>
        <taxon>Oryzinae</taxon>
        <taxon>Oryza</taxon>
    </lineage>
</organism>
<evidence type="ECO:0000313" key="5">
    <source>
        <dbReference type="Proteomes" id="UP000026961"/>
    </source>
</evidence>
<reference evidence="4" key="2">
    <citation type="submission" date="2018-05" db="EMBL/GenBank/DDBJ databases">
        <title>OgluRS3 (Oryza glumaepatula Reference Sequence Version 3).</title>
        <authorList>
            <person name="Zhang J."/>
            <person name="Kudrna D."/>
            <person name="Lee S."/>
            <person name="Talag J."/>
            <person name="Welchert J."/>
            <person name="Wing R.A."/>
        </authorList>
    </citation>
    <scope>NUCLEOTIDE SEQUENCE [LARGE SCALE GENOMIC DNA]</scope>
</reference>
<dbReference type="Gramene" id="OGLUM05G23370.1">
    <property type="protein sequence ID" value="OGLUM05G23370.1"/>
    <property type="gene ID" value="OGLUM05G23370"/>
</dbReference>
<feature type="region of interest" description="Disordered" evidence="2">
    <location>
        <begin position="429"/>
        <end position="479"/>
    </location>
</feature>
<sequence>MAMAAEEACHGGGGGGAGFDLAEHLQQQPLLTSDDRPKAPTMIDDDDDEINAKYDECNAEVEEYNEECMRKTEELNSALPEEEHYYCVQFLPRSLPEPLFYTVHRMYFMHDTNPSNKLYTNLEDRDYPITMIQIFSMRFAGDGVQLDQSMRVYGFVAIRDELDCRRNYVFNRSRDDPCEITPVCPTLPLISPARGTSIIDGVLLEYSLKAKRGGGGDGDGNDVELIDGCIEFTSPSTMPVDEKLKTRIYGRAAPPPGGGAAVAVDMAYAFIERGVEATVEVEVRSAPPPSPGHGRRRLNAAALTSGYEDEIVLFDGPLSSSPSSSSSSSLSSPAKLAFSAVVAVAQDDELSLRLEAVTGGEGGLSMAVSRSYLSFEAQKHGSSVAELVMAKDLELVRRGYFKGNEGVTTGGAHEAESNILAVELMEETATSTRHPEGGQDGGRSLLGKRDVGVGGAPEYLLDNEGYGGEEEAGPKHSDL</sequence>
<dbReference type="PANTHER" id="PTHR33065:SF145">
    <property type="entry name" value="OS05G0506400 PROTEIN"/>
    <property type="match status" value="1"/>
</dbReference>
<reference evidence="4" key="1">
    <citation type="submission" date="2015-04" db="UniProtKB">
        <authorList>
            <consortium name="EnsemblPlants"/>
        </authorList>
    </citation>
    <scope>IDENTIFICATION</scope>
</reference>